<dbReference type="RefSeq" id="WP_338098769.1">
    <property type="nucleotide sequence ID" value="NZ_JAWDKD010000003.1"/>
</dbReference>
<sequence length="126" mass="15302">MIKTENKSQQKENYGTIGKELHEKIMEWIDGLTEEDLKRMIQEQEHSNVSDTSMHDEYMRRKTLEKFGDFEQVTIDFPENIIGWLNELTEEEIDFFKSKYGNEYGFPIMTRSMYYEFMKWKESKTE</sequence>
<comment type="caution">
    <text evidence="1">The sequence shown here is derived from an EMBL/GenBank/DDBJ whole genome shotgun (WGS) entry which is preliminary data.</text>
</comment>
<organism evidence="1 2">
    <name type="scientific">Methanolapillus africanus</name>
    <dbReference type="NCBI Taxonomy" id="3028297"/>
    <lineage>
        <taxon>Archaea</taxon>
        <taxon>Methanobacteriati</taxon>
        <taxon>Methanobacteriota</taxon>
        <taxon>Stenosarchaea group</taxon>
        <taxon>Methanomicrobia</taxon>
        <taxon>Methanosarcinales</taxon>
        <taxon>Methanosarcinaceae</taxon>
        <taxon>Methanolapillus</taxon>
    </lineage>
</organism>
<accession>A0AAE4MGW0</accession>
<evidence type="ECO:0000313" key="1">
    <source>
        <dbReference type="EMBL" id="MDV0446385.1"/>
    </source>
</evidence>
<keyword evidence="2" id="KW-1185">Reference proteome</keyword>
<evidence type="ECO:0000313" key="2">
    <source>
        <dbReference type="Proteomes" id="UP001271789"/>
    </source>
</evidence>
<protein>
    <submittedName>
        <fullName evidence="1">Uncharacterized protein</fullName>
    </submittedName>
</protein>
<dbReference type="EMBL" id="JAWDKD010000003">
    <property type="protein sequence ID" value="MDV0446385.1"/>
    <property type="molecule type" value="Genomic_DNA"/>
</dbReference>
<name>A0AAE4MGW0_9EURY</name>
<proteinExistence type="predicted"/>
<dbReference type="AlphaFoldDB" id="A0AAE4MGW0"/>
<dbReference type="Proteomes" id="UP001271789">
    <property type="component" value="Unassembled WGS sequence"/>
</dbReference>
<reference evidence="1" key="1">
    <citation type="submission" date="2023-06" db="EMBL/GenBank/DDBJ databases">
        <title>Genome sequence of Methanosarcinaceae archaeon Ag5.</title>
        <authorList>
            <person name="Protasov E."/>
            <person name="Platt K."/>
            <person name="Poehlein A."/>
            <person name="Daniel R."/>
            <person name="Brune A."/>
        </authorList>
    </citation>
    <scope>NUCLEOTIDE SEQUENCE</scope>
    <source>
        <strain evidence="1">Ag5</strain>
    </source>
</reference>
<gene>
    <name evidence="1" type="ORF">MsAg5_02180</name>
</gene>